<reference evidence="3" key="1">
    <citation type="submission" date="2025-08" db="UniProtKB">
        <authorList>
            <consortium name="RefSeq"/>
        </authorList>
    </citation>
    <scope>IDENTIFICATION</scope>
    <source>
        <tissue evidence="3">Fruit stalk</tissue>
    </source>
</reference>
<dbReference type="GeneID" id="111284975"/>
<keyword evidence="2" id="KW-1185">Reference proteome</keyword>
<name>A0A6P5XPR0_DURZI</name>
<dbReference type="KEGG" id="dzi:111284975"/>
<evidence type="ECO:0000313" key="2">
    <source>
        <dbReference type="Proteomes" id="UP000515121"/>
    </source>
</evidence>
<organism evidence="2 3">
    <name type="scientific">Durio zibethinus</name>
    <name type="common">Durian</name>
    <dbReference type="NCBI Taxonomy" id="66656"/>
    <lineage>
        <taxon>Eukaryota</taxon>
        <taxon>Viridiplantae</taxon>
        <taxon>Streptophyta</taxon>
        <taxon>Embryophyta</taxon>
        <taxon>Tracheophyta</taxon>
        <taxon>Spermatophyta</taxon>
        <taxon>Magnoliopsida</taxon>
        <taxon>eudicotyledons</taxon>
        <taxon>Gunneridae</taxon>
        <taxon>Pentapetalae</taxon>
        <taxon>rosids</taxon>
        <taxon>malvids</taxon>
        <taxon>Malvales</taxon>
        <taxon>Malvaceae</taxon>
        <taxon>Helicteroideae</taxon>
        <taxon>Durio</taxon>
    </lineage>
</organism>
<gene>
    <name evidence="3" type="primary">LOC111284975</name>
</gene>
<feature type="compositionally biased region" description="Pro residues" evidence="1">
    <location>
        <begin position="49"/>
        <end position="58"/>
    </location>
</feature>
<dbReference type="PANTHER" id="PTHR31972:SF3">
    <property type="entry name" value="OS09G0416600 PROTEIN"/>
    <property type="match status" value="1"/>
</dbReference>
<dbReference type="PANTHER" id="PTHR31972">
    <property type="entry name" value="EXPRESSED PROTEIN"/>
    <property type="match status" value="1"/>
</dbReference>
<dbReference type="OrthoDB" id="1894291at2759"/>
<dbReference type="InterPro" id="IPR008586">
    <property type="entry name" value="DUF868_pln"/>
</dbReference>
<evidence type="ECO:0000256" key="1">
    <source>
        <dbReference type="SAM" id="MobiDB-lite"/>
    </source>
</evidence>
<dbReference type="Pfam" id="PF05910">
    <property type="entry name" value="DUF868"/>
    <property type="match status" value="1"/>
</dbReference>
<dbReference type="RefSeq" id="XP_022729886.1">
    <property type="nucleotide sequence ID" value="XM_022874151.1"/>
</dbReference>
<feature type="region of interest" description="Disordered" evidence="1">
    <location>
        <begin position="43"/>
        <end position="64"/>
    </location>
</feature>
<evidence type="ECO:0000313" key="3">
    <source>
        <dbReference type="RefSeq" id="XP_022729886.1"/>
    </source>
</evidence>
<sequence length="403" mass="45247">MIYSLQTPENSYYTISDQEIMSLQRQHHSSSFPSCFRPSATADNDHLALPPPPPPPPQTSGNTDLATSLYHTNLGLFSLTWSRTFLGHSLHLHLHPSSHYSPSTPLCLPASLSFSTLHFHLHIKPFIFWKKHGYKKLSSTTVPNVQVFWDLSRAKFGSGPEPDSGFYIAVVVDGELTLLVGDSIKEAYARTRAQRPGRSQALVLRREHVFGNKVYNTKARFGGKSREISIYCRINEDAKLCFSVDNERVLQIKRLKWKFRGNETIEVDGVSIQVSWDVYNWLFDQDLNNGHAVFVFKFENEGSEILERDDQQRGAEEVVGPFSEKNGVVLWQQSPCSFGMNGVEWKKTRKGLLRTARSSSSSSISMSSASSGGSSSVMEWASVEESELSAPTGFSLLVYAWKK</sequence>
<accession>A0A6P5XPR0</accession>
<protein>
    <submittedName>
        <fullName evidence="3">Uncharacterized protein LOC111284975</fullName>
    </submittedName>
</protein>
<dbReference type="Proteomes" id="UP000515121">
    <property type="component" value="Unplaced"/>
</dbReference>
<proteinExistence type="predicted"/>
<dbReference type="AlphaFoldDB" id="A0A6P5XPR0"/>